<feature type="transmembrane region" description="Helical" evidence="9">
    <location>
        <begin position="460"/>
        <end position="478"/>
    </location>
</feature>
<dbReference type="GO" id="GO:0016410">
    <property type="term" value="F:N-acyltransferase activity"/>
    <property type="evidence" value="ECO:0007669"/>
    <property type="project" value="InterPro"/>
</dbReference>
<keyword evidence="4" id="KW-0808">Transferase</keyword>
<keyword evidence="6 9" id="KW-1133">Transmembrane helix</keyword>
<sequence length="496" mass="55291">MIMGTAIFTSKYTIALSVLLSGLCYYFGNGLNGDFWYLVWLAPVPIICLAIANSKKVTFLASFIAYLIGRLSWFWYLVKVTTMLPAIFFTLAPSLIFAGIIILTRSTALKLNAWYSVFAFPIFFSAFEYLLIKFAPDGTAASIAYSQMNCLPLVQIASVAGILGITFIVTLIPSAIAFAFFFREEKKELTYLSICTSAIISGVLLFGFLRLNNTSPNDKIKIGLVVMDEKKHNNSDKPDSIKDNAAAVFYLKQIDSLAGQGVSAILLPERALSIDKLSENEMIKLLINAAVKNNVYIISGYTNLRGEKEYNSAIVINNRGNIVTDYNKIHLVTGLESQFIPGNNIGLFKLNNLQSGIAICKDLDFQDYIRQYGKNNPSILFVPAWDFVVDDWLHSRMAILRGVENGFSEVRAARVGKLTISDCYGRVTDEASSSNLQQATLIGYVPTQRFDTFYTRSGDWVGAFSLLLSAFLIFITYMRNHLFDFKRLNVSGDIPR</sequence>
<evidence type="ECO:0000256" key="7">
    <source>
        <dbReference type="ARBA" id="ARBA00023136"/>
    </source>
</evidence>
<dbReference type="PANTHER" id="PTHR38686">
    <property type="entry name" value="APOLIPOPROTEIN N-ACYLTRANSFERASE"/>
    <property type="match status" value="1"/>
</dbReference>
<keyword evidence="12" id="KW-1185">Reference proteome</keyword>
<feature type="transmembrane region" description="Helical" evidence="9">
    <location>
        <begin position="35"/>
        <end position="52"/>
    </location>
</feature>
<dbReference type="Proteomes" id="UP000468388">
    <property type="component" value="Unassembled WGS sequence"/>
</dbReference>
<organism evidence="11 12">
    <name type="scientific">Chitinophaga oryziterrae</name>
    <dbReference type="NCBI Taxonomy" id="1031224"/>
    <lineage>
        <taxon>Bacteria</taxon>
        <taxon>Pseudomonadati</taxon>
        <taxon>Bacteroidota</taxon>
        <taxon>Chitinophagia</taxon>
        <taxon>Chitinophagales</taxon>
        <taxon>Chitinophagaceae</taxon>
        <taxon>Chitinophaga</taxon>
    </lineage>
</organism>
<dbReference type="InterPro" id="IPR003010">
    <property type="entry name" value="C-N_Hydrolase"/>
</dbReference>
<dbReference type="InterPro" id="IPR045378">
    <property type="entry name" value="LNT_N"/>
</dbReference>
<protein>
    <recommendedName>
        <fullName evidence="10">CN hydrolase domain-containing protein</fullName>
    </recommendedName>
</protein>
<evidence type="ECO:0000256" key="9">
    <source>
        <dbReference type="SAM" id="Phobius"/>
    </source>
</evidence>
<feature type="transmembrane region" description="Helical" evidence="9">
    <location>
        <begin position="12"/>
        <end position="29"/>
    </location>
</feature>
<dbReference type="Pfam" id="PF00795">
    <property type="entry name" value="CN_hydrolase"/>
    <property type="match status" value="1"/>
</dbReference>
<dbReference type="EMBL" id="WRXO01000007">
    <property type="protein sequence ID" value="MVT43394.1"/>
    <property type="molecule type" value="Genomic_DNA"/>
</dbReference>
<feature type="transmembrane region" description="Helical" evidence="9">
    <location>
        <begin position="111"/>
        <end position="132"/>
    </location>
</feature>
<dbReference type="InterPro" id="IPR036526">
    <property type="entry name" value="C-N_Hydrolase_sf"/>
</dbReference>
<dbReference type="InterPro" id="IPR004563">
    <property type="entry name" value="Apolipo_AcylTrfase"/>
</dbReference>
<keyword evidence="8" id="KW-0012">Acyltransferase</keyword>
<dbReference type="AlphaFoldDB" id="A0A6N8JEK5"/>
<dbReference type="PROSITE" id="PS50263">
    <property type="entry name" value="CN_HYDROLASE"/>
    <property type="match status" value="1"/>
</dbReference>
<comment type="caution">
    <text evidence="11">The sequence shown here is derived from an EMBL/GenBank/DDBJ whole genome shotgun (WGS) entry which is preliminary data.</text>
</comment>
<dbReference type="SUPFAM" id="SSF56317">
    <property type="entry name" value="Carbon-nitrogen hydrolase"/>
    <property type="match status" value="1"/>
</dbReference>
<evidence type="ECO:0000313" key="12">
    <source>
        <dbReference type="Proteomes" id="UP000468388"/>
    </source>
</evidence>
<dbReference type="Gene3D" id="3.60.110.10">
    <property type="entry name" value="Carbon-nitrogen hydrolase"/>
    <property type="match status" value="1"/>
</dbReference>
<evidence type="ECO:0000259" key="10">
    <source>
        <dbReference type="PROSITE" id="PS50263"/>
    </source>
</evidence>
<evidence type="ECO:0000256" key="1">
    <source>
        <dbReference type="ARBA" id="ARBA00004651"/>
    </source>
</evidence>
<feature type="transmembrane region" description="Helical" evidence="9">
    <location>
        <begin position="189"/>
        <end position="209"/>
    </location>
</feature>
<evidence type="ECO:0000256" key="2">
    <source>
        <dbReference type="ARBA" id="ARBA00010065"/>
    </source>
</evidence>
<keyword evidence="5 9" id="KW-0812">Transmembrane</keyword>
<feature type="transmembrane region" description="Helical" evidence="9">
    <location>
        <begin position="59"/>
        <end position="78"/>
    </location>
</feature>
<accession>A0A6N8JEK5</accession>
<feature type="transmembrane region" description="Helical" evidence="9">
    <location>
        <begin position="84"/>
        <end position="104"/>
    </location>
</feature>
<comment type="subcellular location">
    <subcellularLocation>
        <location evidence="1">Cell membrane</location>
        <topology evidence="1">Multi-pass membrane protein</topology>
    </subcellularLocation>
</comment>
<name>A0A6N8JEK5_9BACT</name>
<feature type="transmembrane region" description="Helical" evidence="9">
    <location>
        <begin position="152"/>
        <end position="182"/>
    </location>
</feature>
<evidence type="ECO:0000256" key="5">
    <source>
        <dbReference type="ARBA" id="ARBA00022692"/>
    </source>
</evidence>
<comment type="similarity">
    <text evidence="2">Belongs to the CN hydrolase family. Apolipoprotein N-acyltransferase subfamily.</text>
</comment>
<proteinExistence type="inferred from homology"/>
<keyword evidence="3" id="KW-1003">Cell membrane</keyword>
<feature type="domain" description="CN hydrolase" evidence="10">
    <location>
        <begin position="220"/>
        <end position="447"/>
    </location>
</feature>
<dbReference type="Pfam" id="PF20154">
    <property type="entry name" value="LNT_N"/>
    <property type="match status" value="1"/>
</dbReference>
<dbReference type="GO" id="GO:0005886">
    <property type="term" value="C:plasma membrane"/>
    <property type="evidence" value="ECO:0007669"/>
    <property type="project" value="UniProtKB-SubCell"/>
</dbReference>
<evidence type="ECO:0000256" key="8">
    <source>
        <dbReference type="ARBA" id="ARBA00023315"/>
    </source>
</evidence>
<evidence type="ECO:0000256" key="6">
    <source>
        <dbReference type="ARBA" id="ARBA00022989"/>
    </source>
</evidence>
<dbReference type="GO" id="GO:0042158">
    <property type="term" value="P:lipoprotein biosynthetic process"/>
    <property type="evidence" value="ECO:0007669"/>
    <property type="project" value="InterPro"/>
</dbReference>
<gene>
    <name evidence="11" type="ORF">GO495_22540</name>
</gene>
<dbReference type="PANTHER" id="PTHR38686:SF1">
    <property type="entry name" value="APOLIPOPROTEIN N-ACYLTRANSFERASE"/>
    <property type="match status" value="1"/>
</dbReference>
<evidence type="ECO:0000313" key="11">
    <source>
        <dbReference type="EMBL" id="MVT43394.1"/>
    </source>
</evidence>
<evidence type="ECO:0000256" key="4">
    <source>
        <dbReference type="ARBA" id="ARBA00022679"/>
    </source>
</evidence>
<keyword evidence="7 9" id="KW-0472">Membrane</keyword>
<reference evidence="11 12" key="1">
    <citation type="submission" date="2019-12" db="EMBL/GenBank/DDBJ databases">
        <title>The draft genomic sequence of strain Chitinophaga oryziterrae JCM 16595.</title>
        <authorList>
            <person name="Zhang X."/>
        </authorList>
    </citation>
    <scope>NUCLEOTIDE SEQUENCE [LARGE SCALE GENOMIC DNA]</scope>
    <source>
        <strain evidence="11 12">JCM 16595</strain>
    </source>
</reference>
<evidence type="ECO:0000256" key="3">
    <source>
        <dbReference type="ARBA" id="ARBA00022475"/>
    </source>
</evidence>